<dbReference type="PROSITE" id="PS00154">
    <property type="entry name" value="ATPASE_E1_E2"/>
    <property type="match status" value="1"/>
</dbReference>
<dbReference type="InterPro" id="IPR001757">
    <property type="entry name" value="P_typ_ATPase"/>
</dbReference>
<dbReference type="GO" id="GO:0005886">
    <property type="term" value="C:plasma membrane"/>
    <property type="evidence" value="ECO:0007669"/>
    <property type="project" value="TreeGrafter"/>
</dbReference>
<dbReference type="Gene3D" id="3.40.50.1000">
    <property type="entry name" value="HAD superfamily/HAD-like"/>
    <property type="match status" value="1"/>
</dbReference>
<dbReference type="Gene3D" id="3.40.1110.10">
    <property type="entry name" value="Calcium-transporting ATPase, cytoplasmic domain N"/>
    <property type="match status" value="1"/>
</dbReference>
<dbReference type="RefSeq" id="XP_028866607.1">
    <property type="nucleotide sequence ID" value="XM_029010774.1"/>
</dbReference>
<dbReference type="AlphaFoldDB" id="A0A2H6KBK1"/>
<dbReference type="EMBL" id="BDSA01000002">
    <property type="protein sequence ID" value="GBE60364.1"/>
    <property type="molecule type" value="Genomic_DNA"/>
</dbReference>
<dbReference type="VEuPathDB" id="PiroplasmaDB:BOVATA_018570"/>
<dbReference type="GO" id="GO:1902600">
    <property type="term" value="P:proton transmembrane transport"/>
    <property type="evidence" value="ECO:0007669"/>
    <property type="project" value="TreeGrafter"/>
</dbReference>
<reference evidence="15 16" key="1">
    <citation type="journal article" date="2017" name="BMC Genomics">
        <title>Whole-genome assembly of Babesia ovata and comparative genomics between closely related pathogens.</title>
        <authorList>
            <person name="Yamagishi J."/>
            <person name="Asada M."/>
            <person name="Hakimi H."/>
            <person name="Tanaka T.Q."/>
            <person name="Sugimoto C."/>
            <person name="Kawazu S."/>
        </authorList>
    </citation>
    <scope>NUCLEOTIDE SEQUENCE [LARGE SCALE GENOMIC DNA]</scope>
    <source>
        <strain evidence="15 16">Miyake</strain>
    </source>
</reference>
<sequence>MEQTNGDAADGQKLAASVSIEMQPIAADIYTQPNGVERVGSSNIMESIATAFSKSMIGTSITNFADGVEGAIAKKLSYGLMTADSVIELARMKDESVVEKVTEQVQQLHPSGHKSRFSAAPVEDIVEQFGLQDLTFGLSTVQSNLNRDFYGRNILEGSKKVPLWYLYISQFFNFVVIMLLVAAIVSIALGNIVEGVFILIITNINAAMATYMEKSAANALEKLAEISSPTTTVVRDGKETIIDSKDVVPGDVVILKMGDTVPADMRLFEVNEIRVNEALLTGESEAVKKELIARDMNSPFATNLCFASTSVVSGSARGVVISTGMETQVGHIAKQLKKATQGNDMTPLQSSLNSLGGIIGLISIGVLISIIIVAIVTGYEDPTRPDTNRVLSIVLLAVGFAVSSIPEGLPMVVTISLSIGASDMAKRNANIRKLPAVETLGCCSVICSDKTGTLTEGKMTTTTLVVFHSRDEKWASEELSFYPTMGFNPYGGVFQSEHLTEEVKAELLQCANEERSCETAEFNVCGRDVNTTTSQQVKACMLAACLNSNATRIEKDEKNNRWKAVGNMTECPLIVAAAKCGIGSAVNQNDSTYADYPVLQKLEVPFNSSRKMMCTVHKLKRDNFFGDINLSRGGDVFTHVATLKGAPDMLFDTCRLTVKRDANLCKVDWESLGNGNLESQMASVHAANSELSSRALRVLLVGIFPLTDNDLESLRQCQDSDERLKWLLGGGNNGGSPLVLLGCVGSLDPPRFGVKNAIETCVKAGVRVVMITGDQKRTAAAIGKEIGLFNQFDHLGDEETGVLECSNMHINNDHSAEYLPEEAIDAYTAKVSVFCRAQPEDKVAIVESLKRQGYLTAMTGDGVNDAPALKTADIGVAMGINGTDVAKGASDMVLLDDNFCTIVSSIESGRTIYANIQKFVSFLLGTNIGEIMYLTVSILMRTLPPVEALQILFLNFVTDGCPAVALSREPSDADVMTKKPRPPKQPIMTRDWWLYGNLPHTIFEAAMVICSILCALYVCTGVIFMDDIHKQCRSVTLRDSSGVGHEFMYFCKSYEYRVEPGYVGWVTNINYFDVKHGMIKTALGAIKGKPEILTPYSEGLWGEIAKSFEGINPGEVPVQYKDKLERDEHGWFRPKSTITVSGRDDKPFGAAHRGFFDITARKSTQARTISFITAVWCEMLRAYTVRSWDFFYRVFNRNPVMHIACGISATVTFVATVIPKFNEIMHLVSLPWWQYLLAVGFAMVTLVLDECVAKVLYKRFAKK</sequence>
<feature type="transmembrane region" description="Helical" evidence="13">
    <location>
        <begin position="1002"/>
        <end position="1024"/>
    </location>
</feature>
<dbReference type="GO" id="GO:0005524">
    <property type="term" value="F:ATP binding"/>
    <property type="evidence" value="ECO:0007669"/>
    <property type="project" value="UniProtKB-KW"/>
</dbReference>
<feature type="transmembrane region" description="Helical" evidence="13">
    <location>
        <begin position="195"/>
        <end position="212"/>
    </location>
</feature>
<dbReference type="PRINTS" id="PR00119">
    <property type="entry name" value="CATATPASE"/>
</dbReference>
<keyword evidence="8 13" id="KW-0472">Membrane</keyword>
<evidence type="ECO:0000256" key="9">
    <source>
        <dbReference type="ARBA" id="ARBA00023201"/>
    </source>
</evidence>
<feature type="domain" description="Cation-transporting P-type ATPase N-terminal" evidence="14">
    <location>
        <begin position="116"/>
        <end position="191"/>
    </location>
</feature>
<keyword evidence="6 13" id="KW-1133">Transmembrane helix</keyword>
<keyword evidence="16" id="KW-1185">Reference proteome</keyword>
<dbReference type="SFLD" id="SFLDG00002">
    <property type="entry name" value="C1.7:_P-type_atpase_like"/>
    <property type="match status" value="1"/>
</dbReference>
<dbReference type="GeneID" id="39874134"/>
<dbReference type="SFLD" id="SFLDF00027">
    <property type="entry name" value="p-type_atpase"/>
    <property type="match status" value="1"/>
</dbReference>
<dbReference type="PANTHER" id="PTHR43294">
    <property type="entry name" value="SODIUM/POTASSIUM-TRANSPORTING ATPASE SUBUNIT ALPHA"/>
    <property type="match status" value="1"/>
</dbReference>
<evidence type="ECO:0000256" key="7">
    <source>
        <dbReference type="ARBA" id="ARBA00023053"/>
    </source>
</evidence>
<evidence type="ECO:0000256" key="3">
    <source>
        <dbReference type="ARBA" id="ARBA00022741"/>
    </source>
</evidence>
<evidence type="ECO:0000256" key="1">
    <source>
        <dbReference type="ARBA" id="ARBA00004141"/>
    </source>
</evidence>
<dbReference type="SUPFAM" id="SSF56784">
    <property type="entry name" value="HAD-like"/>
    <property type="match status" value="1"/>
</dbReference>
<dbReference type="InterPro" id="IPR023299">
    <property type="entry name" value="ATPase_P-typ_cyto_dom_N"/>
</dbReference>
<evidence type="ECO:0000256" key="8">
    <source>
        <dbReference type="ARBA" id="ARBA00023136"/>
    </source>
</evidence>
<dbReference type="GO" id="GO:1990573">
    <property type="term" value="P:potassium ion import across plasma membrane"/>
    <property type="evidence" value="ECO:0007669"/>
    <property type="project" value="TreeGrafter"/>
</dbReference>
<dbReference type="FunFam" id="3.40.50.1000:FF:000028">
    <property type="entry name" value="Calcium-transporting P-type ATPase, putative"/>
    <property type="match status" value="1"/>
</dbReference>
<dbReference type="InterPro" id="IPR044492">
    <property type="entry name" value="P_typ_ATPase_HD_dom"/>
</dbReference>
<dbReference type="SUPFAM" id="SSF81665">
    <property type="entry name" value="Calcium ATPase, transmembrane domain M"/>
    <property type="match status" value="1"/>
</dbReference>
<keyword evidence="9" id="KW-0813">Transport</keyword>
<evidence type="ECO:0000256" key="10">
    <source>
        <dbReference type="ARBA" id="ARBA00035029"/>
    </source>
</evidence>
<dbReference type="InterPro" id="IPR023214">
    <property type="entry name" value="HAD_sf"/>
</dbReference>
<evidence type="ECO:0000256" key="13">
    <source>
        <dbReference type="SAM" id="Phobius"/>
    </source>
</evidence>
<feature type="transmembrane region" description="Helical" evidence="13">
    <location>
        <begin position="355"/>
        <end position="379"/>
    </location>
</feature>
<dbReference type="SUPFAM" id="SSF81660">
    <property type="entry name" value="Metal cation-transporting ATPase, ATP-binding domain N"/>
    <property type="match status" value="1"/>
</dbReference>
<comment type="subcellular location">
    <subcellularLocation>
        <location evidence="1">Membrane</location>
        <topology evidence="1">Multi-pass membrane protein</topology>
    </subcellularLocation>
</comment>
<keyword evidence="3" id="KW-0547">Nucleotide-binding</keyword>
<feature type="transmembrane region" description="Helical" evidence="13">
    <location>
        <begin position="1200"/>
        <end position="1221"/>
    </location>
</feature>
<dbReference type="GO" id="GO:0006883">
    <property type="term" value="P:intracellular sodium ion homeostasis"/>
    <property type="evidence" value="ECO:0007669"/>
    <property type="project" value="TreeGrafter"/>
</dbReference>
<keyword evidence="7" id="KW-0915">Sodium</keyword>
<dbReference type="InterPro" id="IPR023298">
    <property type="entry name" value="ATPase_P-typ_TM_dom_sf"/>
</dbReference>
<feature type="transmembrane region" description="Helical" evidence="13">
    <location>
        <begin position="391"/>
        <end position="417"/>
    </location>
</feature>
<dbReference type="InterPro" id="IPR059000">
    <property type="entry name" value="ATPase_P-type_domA"/>
</dbReference>
<dbReference type="NCBIfam" id="TIGR01494">
    <property type="entry name" value="ATPase_P-type"/>
    <property type="match status" value="2"/>
</dbReference>
<dbReference type="Gene3D" id="1.20.1110.10">
    <property type="entry name" value="Calcium-transporting ATPase, transmembrane domain"/>
    <property type="match status" value="2"/>
</dbReference>
<evidence type="ECO:0000313" key="16">
    <source>
        <dbReference type="Proteomes" id="UP000236319"/>
    </source>
</evidence>
<dbReference type="GO" id="GO:0016887">
    <property type="term" value="F:ATP hydrolysis activity"/>
    <property type="evidence" value="ECO:0007669"/>
    <property type="project" value="InterPro"/>
</dbReference>
<dbReference type="SMR" id="A0A2H6KBK1"/>
<evidence type="ECO:0000256" key="11">
    <source>
        <dbReference type="ARBA" id="ARBA00049499"/>
    </source>
</evidence>
<comment type="caution">
    <text evidence="15">The sequence shown here is derived from an EMBL/GenBank/DDBJ whole genome shotgun (WGS) entry which is preliminary data.</text>
</comment>
<dbReference type="GO" id="GO:0030007">
    <property type="term" value="P:intracellular potassium ion homeostasis"/>
    <property type="evidence" value="ECO:0007669"/>
    <property type="project" value="TreeGrafter"/>
</dbReference>
<keyword evidence="2 13" id="KW-0812">Transmembrane</keyword>
<dbReference type="SFLD" id="SFLDS00003">
    <property type="entry name" value="Haloacid_Dehalogenase"/>
    <property type="match status" value="1"/>
</dbReference>
<evidence type="ECO:0000256" key="2">
    <source>
        <dbReference type="ARBA" id="ARBA00022692"/>
    </source>
</evidence>
<dbReference type="SUPFAM" id="SSF81653">
    <property type="entry name" value="Calcium ATPase, transduction domain A"/>
    <property type="match status" value="1"/>
</dbReference>
<dbReference type="PANTHER" id="PTHR43294:SF20">
    <property type="entry name" value="P-TYPE ATPASE"/>
    <property type="match status" value="1"/>
</dbReference>
<dbReference type="Gene3D" id="2.70.150.10">
    <property type="entry name" value="Calcium-transporting ATPase, cytoplasmic transduction domain A"/>
    <property type="match status" value="1"/>
</dbReference>
<comment type="catalytic activity">
    <reaction evidence="11">
        <text>Na(+)(in) + ATP + H2O = Na(+)(out) + ADP + phosphate + H(+)</text>
        <dbReference type="Rhea" id="RHEA:14633"/>
        <dbReference type="ChEBI" id="CHEBI:15377"/>
        <dbReference type="ChEBI" id="CHEBI:15378"/>
        <dbReference type="ChEBI" id="CHEBI:29101"/>
        <dbReference type="ChEBI" id="CHEBI:30616"/>
        <dbReference type="ChEBI" id="CHEBI:43474"/>
        <dbReference type="ChEBI" id="CHEBI:456216"/>
        <dbReference type="EC" id="7.2.2.3"/>
    </reaction>
    <physiologicalReaction direction="left-to-right" evidence="11">
        <dbReference type="Rhea" id="RHEA:14634"/>
    </physiologicalReaction>
</comment>
<dbReference type="InterPro" id="IPR036412">
    <property type="entry name" value="HAD-like_sf"/>
</dbReference>
<dbReference type="SMART" id="SM00831">
    <property type="entry name" value="Cation_ATPase_N"/>
    <property type="match status" value="1"/>
</dbReference>
<feature type="transmembrane region" description="Helical" evidence="13">
    <location>
        <begin position="1233"/>
        <end position="1257"/>
    </location>
</feature>
<dbReference type="InterPro" id="IPR050510">
    <property type="entry name" value="Cation_transp_ATPase_P-type"/>
</dbReference>
<keyword evidence="5" id="KW-1278">Translocase</keyword>
<dbReference type="InterPro" id="IPR018303">
    <property type="entry name" value="ATPase_P-typ_P_site"/>
</dbReference>
<dbReference type="Pfam" id="PF00122">
    <property type="entry name" value="E1-E2_ATPase"/>
    <property type="match status" value="1"/>
</dbReference>
<keyword evidence="9" id="KW-0406">Ion transport</keyword>
<dbReference type="FunFam" id="3.40.50.1000:FF:000001">
    <property type="entry name" value="Phospholipid-transporting ATPase IC"/>
    <property type="match status" value="1"/>
</dbReference>
<name>A0A2H6KBK1_9APIC</name>
<accession>A0A2H6KBK1</accession>
<keyword evidence="4" id="KW-0067">ATP-binding</keyword>
<protein>
    <recommendedName>
        <fullName evidence="12">P-type sodium-transporting ATPase4</fullName>
        <ecNumber evidence="10">7.2.2.3</ecNumber>
    </recommendedName>
</protein>
<dbReference type="Pfam" id="PF00690">
    <property type="entry name" value="Cation_ATPase_N"/>
    <property type="match status" value="1"/>
</dbReference>
<evidence type="ECO:0000313" key="15">
    <source>
        <dbReference type="EMBL" id="GBE60364.1"/>
    </source>
</evidence>
<evidence type="ECO:0000256" key="4">
    <source>
        <dbReference type="ARBA" id="ARBA00022840"/>
    </source>
</evidence>
<evidence type="ECO:0000256" key="5">
    <source>
        <dbReference type="ARBA" id="ARBA00022967"/>
    </source>
</evidence>
<dbReference type="Pfam" id="PF00689">
    <property type="entry name" value="Cation_ATPase_C"/>
    <property type="match status" value="2"/>
</dbReference>
<dbReference type="InterPro" id="IPR004014">
    <property type="entry name" value="ATPase_P-typ_cation-transptr_N"/>
</dbReference>
<evidence type="ECO:0000256" key="12">
    <source>
        <dbReference type="ARBA" id="ARBA00067200"/>
    </source>
</evidence>
<dbReference type="InterPro" id="IPR008250">
    <property type="entry name" value="ATPase_P-typ_transduc_dom_A_sf"/>
</dbReference>
<proteinExistence type="predicted"/>
<dbReference type="GO" id="GO:0036376">
    <property type="term" value="P:sodium ion export across plasma membrane"/>
    <property type="evidence" value="ECO:0007669"/>
    <property type="project" value="TreeGrafter"/>
</dbReference>
<organism evidence="15 16">
    <name type="scientific">Babesia ovata</name>
    <dbReference type="NCBI Taxonomy" id="189622"/>
    <lineage>
        <taxon>Eukaryota</taxon>
        <taxon>Sar</taxon>
        <taxon>Alveolata</taxon>
        <taxon>Apicomplexa</taxon>
        <taxon>Aconoidasida</taxon>
        <taxon>Piroplasmida</taxon>
        <taxon>Babesiidae</taxon>
        <taxon>Babesia</taxon>
    </lineage>
</organism>
<keyword evidence="9" id="KW-0739">Sodium transport</keyword>
<dbReference type="InterPro" id="IPR006068">
    <property type="entry name" value="ATPase_P-typ_cation-transptr_C"/>
</dbReference>
<evidence type="ECO:0000259" key="14">
    <source>
        <dbReference type="SMART" id="SM00831"/>
    </source>
</evidence>
<dbReference type="EC" id="7.2.2.3" evidence="10"/>
<dbReference type="GO" id="GO:0005391">
    <property type="term" value="F:P-type sodium:potassium-exchanging transporter activity"/>
    <property type="evidence" value="ECO:0007669"/>
    <property type="project" value="TreeGrafter"/>
</dbReference>
<dbReference type="Proteomes" id="UP000236319">
    <property type="component" value="Unassembled WGS sequence"/>
</dbReference>
<gene>
    <name evidence="15" type="ORF">BOVATA_018570</name>
</gene>
<evidence type="ECO:0000256" key="6">
    <source>
        <dbReference type="ARBA" id="ARBA00022989"/>
    </source>
</evidence>
<dbReference type="OrthoDB" id="116380at2759"/>
<feature type="transmembrane region" description="Helical" evidence="13">
    <location>
        <begin position="164"/>
        <end position="189"/>
    </location>
</feature>
<dbReference type="Pfam" id="PF13246">
    <property type="entry name" value="Cation_ATPase"/>
    <property type="match status" value="1"/>
</dbReference>